<keyword evidence="4 6" id="KW-0067">ATP-binding</keyword>
<dbReference type="GO" id="GO:0008795">
    <property type="term" value="F:NAD+ synthase activity"/>
    <property type="evidence" value="ECO:0007669"/>
    <property type="project" value="UniProtKB-EC"/>
</dbReference>
<dbReference type="NCBIfam" id="TIGR00552">
    <property type="entry name" value="nadE"/>
    <property type="match status" value="1"/>
</dbReference>
<comment type="catalytic activity">
    <reaction evidence="7">
        <text>deamido-NAD(+) + NH4(+) + ATP = AMP + diphosphate + NAD(+) + H(+)</text>
        <dbReference type="Rhea" id="RHEA:21188"/>
        <dbReference type="ChEBI" id="CHEBI:15378"/>
        <dbReference type="ChEBI" id="CHEBI:28938"/>
        <dbReference type="ChEBI" id="CHEBI:30616"/>
        <dbReference type="ChEBI" id="CHEBI:33019"/>
        <dbReference type="ChEBI" id="CHEBI:57540"/>
        <dbReference type="ChEBI" id="CHEBI:58437"/>
        <dbReference type="ChEBI" id="CHEBI:456215"/>
        <dbReference type="EC" id="6.3.1.5"/>
    </reaction>
</comment>
<gene>
    <name evidence="9" type="primary">nadE</name>
    <name evidence="9" type="ORF">KL86SPO_60015</name>
</gene>
<feature type="domain" description="NAD/GMP synthase" evidence="8">
    <location>
        <begin position="28"/>
        <end position="262"/>
    </location>
</feature>
<evidence type="ECO:0000256" key="2">
    <source>
        <dbReference type="ARBA" id="ARBA00022598"/>
    </source>
</evidence>
<dbReference type="NCBIfam" id="NF001979">
    <property type="entry name" value="PRK00768.1"/>
    <property type="match status" value="1"/>
</dbReference>
<dbReference type="CDD" id="cd00553">
    <property type="entry name" value="NAD_synthase"/>
    <property type="match status" value="1"/>
</dbReference>
<keyword evidence="5 6" id="KW-0520">NAD</keyword>
<evidence type="ECO:0000256" key="5">
    <source>
        <dbReference type="ARBA" id="ARBA00023027"/>
    </source>
</evidence>
<comment type="similarity">
    <text evidence="6">Belongs to the NAD synthetase family.</text>
</comment>
<dbReference type="EC" id="6.3.1.5" evidence="7"/>
<protein>
    <recommendedName>
        <fullName evidence="7">NH(3)-dependent NAD(+) synthetase</fullName>
        <ecNumber evidence="7">6.3.1.5</ecNumber>
    </recommendedName>
</protein>
<dbReference type="UniPathway" id="UPA00253">
    <property type="reaction ID" value="UER00333"/>
</dbReference>
<dbReference type="InterPro" id="IPR003694">
    <property type="entry name" value="NAD_synthase"/>
</dbReference>
<comment type="pathway">
    <text evidence="1">Cofactor biosynthesis; NAD(+) biosynthesis.</text>
</comment>
<accession>A0A212LZU7</accession>
<dbReference type="GO" id="GO:0004359">
    <property type="term" value="F:glutaminase activity"/>
    <property type="evidence" value="ECO:0007669"/>
    <property type="project" value="InterPro"/>
</dbReference>
<keyword evidence="2 6" id="KW-0436">Ligase</keyword>
<sequence>MGYNKGIQQKIIGEVKSLPEINPGREICERVKFLRSFLQKTGLKGFVLGLSGGQDSTLSGKLAQTAVNVEGKKFIAMKLPYGEQKDAEDVELAIDFIKPDIVFNFDIKPVVDAFCHEYERATGEILTDYHKGNVKARIRMVAQYAVAGMKSLAVLGTDHASENCTRFFTKYGDGAADILPLFGLTKFQGAELLKKLDSPDRFYKKTPSPDLLDNIPCRPDEDELGFTYQDIEDFLTGKEVCDEVFDKIYAFYLKGDHKAKPPITIYDNYTLSDDPT</sequence>
<dbReference type="GO" id="GO:0005524">
    <property type="term" value="F:ATP binding"/>
    <property type="evidence" value="ECO:0007669"/>
    <property type="project" value="UniProtKB-KW"/>
</dbReference>
<dbReference type="InterPro" id="IPR022310">
    <property type="entry name" value="NAD/GMP_synthase"/>
</dbReference>
<dbReference type="PANTHER" id="PTHR23090:SF7">
    <property type="entry name" value="NH(3)-DEPENDENT NAD(+) SYNTHETASE"/>
    <property type="match status" value="1"/>
</dbReference>
<name>A0A212LZU7_9FIRM</name>
<dbReference type="GO" id="GO:0009435">
    <property type="term" value="P:NAD+ biosynthetic process"/>
    <property type="evidence" value="ECO:0007669"/>
    <property type="project" value="UniProtKB-UniPathway"/>
</dbReference>
<dbReference type="SUPFAM" id="SSF52402">
    <property type="entry name" value="Adenine nucleotide alpha hydrolases-like"/>
    <property type="match status" value="1"/>
</dbReference>
<evidence type="ECO:0000256" key="1">
    <source>
        <dbReference type="ARBA" id="ARBA00004790"/>
    </source>
</evidence>
<dbReference type="GO" id="GO:0005737">
    <property type="term" value="C:cytoplasm"/>
    <property type="evidence" value="ECO:0007669"/>
    <property type="project" value="InterPro"/>
</dbReference>
<dbReference type="PANTHER" id="PTHR23090">
    <property type="entry name" value="NH 3 /GLUTAMINE-DEPENDENT NAD + SYNTHETASE"/>
    <property type="match status" value="1"/>
</dbReference>
<dbReference type="Gene3D" id="3.40.50.620">
    <property type="entry name" value="HUPs"/>
    <property type="match status" value="1"/>
</dbReference>
<proteinExistence type="inferred from homology"/>
<evidence type="ECO:0000313" key="9">
    <source>
        <dbReference type="EMBL" id="SCM83053.1"/>
    </source>
</evidence>
<evidence type="ECO:0000259" key="8">
    <source>
        <dbReference type="Pfam" id="PF02540"/>
    </source>
</evidence>
<evidence type="ECO:0000256" key="4">
    <source>
        <dbReference type="ARBA" id="ARBA00022840"/>
    </source>
</evidence>
<evidence type="ECO:0000256" key="7">
    <source>
        <dbReference type="RuleBase" id="RU003812"/>
    </source>
</evidence>
<evidence type="ECO:0000256" key="6">
    <source>
        <dbReference type="RuleBase" id="RU003811"/>
    </source>
</evidence>
<dbReference type="Pfam" id="PF02540">
    <property type="entry name" value="NAD_synthase"/>
    <property type="match status" value="1"/>
</dbReference>
<dbReference type="InterPro" id="IPR014729">
    <property type="entry name" value="Rossmann-like_a/b/a_fold"/>
</dbReference>
<evidence type="ECO:0000256" key="3">
    <source>
        <dbReference type="ARBA" id="ARBA00022741"/>
    </source>
</evidence>
<reference evidence="9" key="1">
    <citation type="submission" date="2016-08" db="EMBL/GenBank/DDBJ databases">
        <authorList>
            <person name="Seilhamer J.J."/>
        </authorList>
    </citation>
    <scope>NUCLEOTIDE SEQUENCE</scope>
    <source>
        <strain evidence="9">86</strain>
    </source>
</reference>
<dbReference type="GO" id="GO:0003952">
    <property type="term" value="F:NAD+ synthase (glutamine-hydrolyzing) activity"/>
    <property type="evidence" value="ECO:0007669"/>
    <property type="project" value="InterPro"/>
</dbReference>
<dbReference type="RefSeq" id="WP_288185578.1">
    <property type="nucleotide sequence ID" value="NZ_LT608335.1"/>
</dbReference>
<dbReference type="AlphaFoldDB" id="A0A212LZU7"/>
<organism evidence="9">
    <name type="scientific">uncultured Sporomusa sp</name>
    <dbReference type="NCBI Taxonomy" id="307249"/>
    <lineage>
        <taxon>Bacteria</taxon>
        <taxon>Bacillati</taxon>
        <taxon>Bacillota</taxon>
        <taxon>Negativicutes</taxon>
        <taxon>Selenomonadales</taxon>
        <taxon>Sporomusaceae</taxon>
        <taxon>Sporomusa</taxon>
        <taxon>environmental samples</taxon>
    </lineage>
</organism>
<dbReference type="EMBL" id="FMJE01000006">
    <property type="protein sequence ID" value="SCM83053.1"/>
    <property type="molecule type" value="Genomic_DNA"/>
</dbReference>
<keyword evidence="3 6" id="KW-0547">Nucleotide-binding</keyword>